<reference evidence="10" key="1">
    <citation type="submission" date="2025-08" db="UniProtKB">
        <authorList>
            <consortium name="Ensembl"/>
        </authorList>
    </citation>
    <scope>IDENTIFICATION</scope>
</reference>
<comment type="similarity">
    <text evidence="5">Belongs to the CFAP91 family.</text>
</comment>
<proteinExistence type="inferred from homology"/>
<evidence type="ECO:0000256" key="8">
    <source>
        <dbReference type="SAM" id="MobiDB-lite"/>
    </source>
</evidence>
<dbReference type="InterPro" id="IPR026720">
    <property type="entry name" value="CFAP91"/>
</dbReference>
<dbReference type="Pfam" id="PF14738">
    <property type="entry name" value="CFAP91"/>
    <property type="match status" value="1"/>
</dbReference>
<dbReference type="PANTHER" id="PTHR22455">
    <property type="entry name" value="CILIA- AND FLAGELLA-ASSOCIATED PROTEIN 91"/>
    <property type="match status" value="1"/>
</dbReference>
<name>A0A7M4FST3_CROPO</name>
<dbReference type="GO" id="GO:1904158">
    <property type="term" value="P:axonemal central apparatus assembly"/>
    <property type="evidence" value="ECO:0007669"/>
    <property type="project" value="Ensembl"/>
</dbReference>
<evidence type="ECO:0000313" key="11">
    <source>
        <dbReference type="Proteomes" id="UP000594220"/>
    </source>
</evidence>
<feature type="region of interest" description="Disordered" evidence="8">
    <location>
        <begin position="764"/>
        <end position="827"/>
    </location>
</feature>
<organism evidence="10 11">
    <name type="scientific">Crocodylus porosus</name>
    <name type="common">Saltwater crocodile</name>
    <name type="synonym">Estuarine crocodile</name>
    <dbReference type="NCBI Taxonomy" id="8502"/>
    <lineage>
        <taxon>Eukaryota</taxon>
        <taxon>Metazoa</taxon>
        <taxon>Chordata</taxon>
        <taxon>Craniata</taxon>
        <taxon>Vertebrata</taxon>
        <taxon>Euteleostomi</taxon>
        <taxon>Archelosauria</taxon>
        <taxon>Archosauria</taxon>
        <taxon>Crocodylia</taxon>
        <taxon>Longirostres</taxon>
        <taxon>Crocodylidae</taxon>
        <taxon>Crocodylus</taxon>
    </lineage>
</organism>
<feature type="compositionally biased region" description="Low complexity" evidence="8">
    <location>
        <begin position="764"/>
        <end position="778"/>
    </location>
</feature>
<comment type="subcellular location">
    <subcellularLocation>
        <location evidence="1">Cytoplasm</location>
        <location evidence="1">Cytoskeleton</location>
        <location evidence="1">Cilium axoneme</location>
    </subcellularLocation>
</comment>
<dbReference type="OrthoDB" id="567787at2759"/>
<feature type="domain" description="CFAP91" evidence="9">
    <location>
        <begin position="189"/>
        <end position="341"/>
    </location>
</feature>
<dbReference type="Ensembl" id="ENSCPRT00005005671.1">
    <property type="protein sequence ID" value="ENSCPRP00005004850.1"/>
    <property type="gene ID" value="ENSCPRG00005003491.1"/>
</dbReference>
<evidence type="ECO:0000256" key="5">
    <source>
        <dbReference type="ARBA" id="ARBA00029468"/>
    </source>
</evidence>
<evidence type="ECO:0000259" key="9">
    <source>
        <dbReference type="Pfam" id="PF14738"/>
    </source>
</evidence>
<dbReference type="OMA" id="VQTMYRD"/>
<feature type="compositionally biased region" description="Polar residues" evidence="8">
    <location>
        <begin position="816"/>
        <end position="827"/>
    </location>
</feature>
<evidence type="ECO:0000256" key="7">
    <source>
        <dbReference type="SAM" id="Coils"/>
    </source>
</evidence>
<evidence type="ECO:0000256" key="3">
    <source>
        <dbReference type="ARBA" id="ARBA00023212"/>
    </source>
</evidence>
<dbReference type="CTD" id="89876"/>
<dbReference type="InterPro" id="IPR032840">
    <property type="entry name" value="CFAP91_dom"/>
</dbReference>
<dbReference type="GeneID" id="109319213"/>
<dbReference type="Proteomes" id="UP000594220">
    <property type="component" value="Unplaced"/>
</dbReference>
<reference evidence="10" key="2">
    <citation type="submission" date="2025-09" db="UniProtKB">
        <authorList>
            <consortium name="Ensembl"/>
        </authorList>
    </citation>
    <scope>IDENTIFICATION</scope>
</reference>
<keyword evidence="11" id="KW-1185">Reference proteome</keyword>
<dbReference type="GeneTree" id="ENSGT00390000003024"/>
<keyword evidence="3" id="KW-0206">Cytoskeleton</keyword>
<dbReference type="AlphaFoldDB" id="A0A7M4FST3"/>
<keyword evidence="7" id="KW-0175">Coiled coil</keyword>
<sequence length="827" mass="95462">MATRPDTTMSFAVTQTVPGPGSARARPAMAPARAFDFLYDPLHTLSSERDHAKAAGRARLGYAQLRNVPIFKTMFSSLIHYPGYNLRFEGKDPVPPFIDQRWRGRAQQRLEALQQLTVFQPSLQIPQIVYEDPEVTGRNRYKYFERPYIPFSQSFPLNVIYAMAKTDPYVHSSSISARQQYPISRTVGTQTDYRDGEAQTDPYSPEYIVPQGSIPELLTLATLTWGRGLPAGLAEVEMIERAREKHVWESTLPPLNDASQVVKRRKMMDDMERKEWAFREQEIEKLQELRLEILKKLLKQREEKQNEVDVSRLDAHWFNRQKAKEESVKRIQHEHVKAIRRLVAKGKNVEGKLERRDIIKDYSNFASQPYGPLSRIGYFPDNHSERFVVKSYFLNTYEGLLELEASLPDSITQLQTKVPQPKVTTTKDGFIKRSARLEMELSQVHQVLLAKKNKVQEPKKPLRFLQKVAKPVPRLPTPMLETPSTREEEIEVAVIFLQKLIRGRAIQNMMFEGKEKRLELIRELRTTHALQEDRQLLKKAEKQVTLALQRQRDLHEHKLSQIENHLAWIEGRALVNMFDFLSKELVRLQEERRIHAFTMLGERQRRIREAEESGRRQVEERRRREEDELFKQVVKVHQSTVDSYLEDIILNSMENTAEEQAREEIQRMAVEINDIAYEMESRRTYLQSEEIVAELVYSFLIPEVEKISVKEKVRQSQRKHINAAHQIIHGGTDMVVAQSSSMLPEQALDKGVLEGSVIRLTESSSSSTVSSTLSSTATEPEATEHPFVTLTKQVPSEMVQKGSQGGLAETDKGTQDYITPQKETGDE</sequence>
<protein>
    <recommendedName>
        <fullName evidence="6">Cilia- and flagella-associated protein 91</fullName>
    </recommendedName>
</protein>
<accession>A0A7M4FST3</accession>
<dbReference type="GO" id="GO:0005930">
    <property type="term" value="C:axoneme"/>
    <property type="evidence" value="ECO:0007669"/>
    <property type="project" value="UniProtKB-SubCell"/>
</dbReference>
<feature type="coiled-coil region" evidence="7">
    <location>
        <begin position="283"/>
        <end position="314"/>
    </location>
</feature>
<evidence type="ECO:0000256" key="6">
    <source>
        <dbReference type="ARBA" id="ARBA00029555"/>
    </source>
</evidence>
<evidence type="ECO:0000256" key="1">
    <source>
        <dbReference type="ARBA" id="ARBA00004430"/>
    </source>
</evidence>
<gene>
    <name evidence="10" type="primary">CFAP91</name>
</gene>
<evidence type="ECO:0000256" key="4">
    <source>
        <dbReference type="ARBA" id="ARBA00023273"/>
    </source>
</evidence>
<dbReference type="PANTHER" id="PTHR22455:SF10">
    <property type="entry name" value="CILIA- AND FLAGELLA-ASSOCIATED PROTEIN 91"/>
    <property type="match status" value="1"/>
</dbReference>
<keyword evidence="4" id="KW-0966">Cell projection</keyword>
<evidence type="ECO:0000313" key="10">
    <source>
        <dbReference type="Ensembl" id="ENSCPRP00005004850.1"/>
    </source>
</evidence>
<dbReference type="GO" id="GO:0007283">
    <property type="term" value="P:spermatogenesis"/>
    <property type="evidence" value="ECO:0007669"/>
    <property type="project" value="Ensembl"/>
</dbReference>
<evidence type="ECO:0000256" key="2">
    <source>
        <dbReference type="ARBA" id="ARBA00022490"/>
    </source>
</evidence>
<keyword evidence="2" id="KW-0963">Cytoplasm</keyword>